<dbReference type="PANTHER" id="PTHR46179">
    <property type="entry name" value="ZINC FINGER PROTEIN"/>
    <property type="match status" value="1"/>
</dbReference>
<proteinExistence type="predicted"/>
<evidence type="ECO:0000256" key="6">
    <source>
        <dbReference type="ARBA" id="ARBA00023163"/>
    </source>
</evidence>
<dbReference type="InterPro" id="IPR051061">
    <property type="entry name" value="Zinc_finger_trans_reg"/>
</dbReference>
<comment type="subcellular location">
    <subcellularLocation>
        <location evidence="1">Nucleus</location>
    </subcellularLocation>
</comment>
<evidence type="ECO:0000313" key="12">
    <source>
        <dbReference type="Proteomes" id="UP000045706"/>
    </source>
</evidence>
<evidence type="ECO:0000256" key="3">
    <source>
        <dbReference type="ARBA" id="ARBA00022771"/>
    </source>
</evidence>
<keyword evidence="4" id="KW-0862">Zinc</keyword>
<evidence type="ECO:0000256" key="7">
    <source>
        <dbReference type="ARBA" id="ARBA00023242"/>
    </source>
</evidence>
<keyword evidence="7" id="KW-0539">Nucleus</keyword>
<evidence type="ECO:0000256" key="5">
    <source>
        <dbReference type="ARBA" id="ARBA00023015"/>
    </source>
</evidence>
<sequence>MPIHHKNHSHQHYHRAGTMDMPLQYSASMPLTPSRRHFSGMDIDYNTMLQATLNQQCMTTMSPVQATMMDQYASMPQDLQSSPFTMPTPSRSLPSSTPNHAVNMWPCNESPIMMFGNHGTPSPSPLQSMSMKRDHDSPSPPPSRSFRRRTMTEAQRRTMALQRHQSEMMYRSQHDSEAMAQLRSMKLDHHSAEDELDSVYVDRRVVPRPRERCDFMGCRKTYQKKEHLKRHQRAAHGIGGTPEMHTCPADGCHKVFKDRFDNFKQHLRIHKDGKSTRTPYNEEAAQIAHGIGGTPEMHTCPADGCHKVFKDRFDNFKQHLRIHKDGKSTRTPYNEEAAQMYDELCKQSKTRNTKKGPRTAKA</sequence>
<dbReference type="EMBL" id="CVQI01005780">
    <property type="protein sequence ID" value="CRK15257.1"/>
    <property type="molecule type" value="Genomic_DNA"/>
</dbReference>
<protein>
    <recommendedName>
        <fullName evidence="10">C2H2-type domain-containing protein</fullName>
    </recommendedName>
</protein>
<gene>
    <name evidence="11" type="ORF">BN1723_010596</name>
</gene>
<evidence type="ECO:0000259" key="10">
    <source>
        <dbReference type="PROSITE" id="PS50157"/>
    </source>
</evidence>
<reference evidence="12" key="1">
    <citation type="submission" date="2015-05" db="EMBL/GenBank/DDBJ databases">
        <authorList>
            <person name="Fogelqvist Johan"/>
        </authorList>
    </citation>
    <scope>NUCLEOTIDE SEQUENCE [LARGE SCALE GENOMIC DNA]</scope>
</reference>
<dbReference type="AlphaFoldDB" id="A0A0G4KZQ6"/>
<dbReference type="SMART" id="SM00355">
    <property type="entry name" value="ZnF_C2H2"/>
    <property type="match status" value="3"/>
</dbReference>
<evidence type="ECO:0000256" key="4">
    <source>
        <dbReference type="ARBA" id="ARBA00022833"/>
    </source>
</evidence>
<feature type="region of interest" description="Disordered" evidence="9">
    <location>
        <begin position="115"/>
        <end position="152"/>
    </location>
</feature>
<feature type="domain" description="C2H2-type" evidence="10">
    <location>
        <begin position="211"/>
        <end position="236"/>
    </location>
</feature>
<keyword evidence="6" id="KW-0804">Transcription</keyword>
<organism evidence="11 12">
    <name type="scientific">Verticillium longisporum</name>
    <name type="common">Verticillium dahliae var. longisporum</name>
    <dbReference type="NCBI Taxonomy" id="100787"/>
    <lineage>
        <taxon>Eukaryota</taxon>
        <taxon>Fungi</taxon>
        <taxon>Dikarya</taxon>
        <taxon>Ascomycota</taxon>
        <taxon>Pezizomycotina</taxon>
        <taxon>Sordariomycetes</taxon>
        <taxon>Hypocreomycetidae</taxon>
        <taxon>Glomerellales</taxon>
        <taxon>Plectosphaerellaceae</taxon>
        <taxon>Verticillium</taxon>
    </lineage>
</organism>
<dbReference type="InterPro" id="IPR013087">
    <property type="entry name" value="Znf_C2H2_type"/>
</dbReference>
<accession>A0A0G4KZQ6</accession>
<evidence type="ECO:0000256" key="1">
    <source>
        <dbReference type="ARBA" id="ARBA00004123"/>
    </source>
</evidence>
<dbReference type="GO" id="GO:0006357">
    <property type="term" value="P:regulation of transcription by RNA polymerase II"/>
    <property type="evidence" value="ECO:0007669"/>
    <property type="project" value="TreeGrafter"/>
</dbReference>
<dbReference type="Gene3D" id="3.30.160.60">
    <property type="entry name" value="Classic Zinc Finger"/>
    <property type="match status" value="1"/>
</dbReference>
<keyword evidence="2" id="KW-0479">Metal-binding</keyword>
<dbReference type="Proteomes" id="UP000045706">
    <property type="component" value="Unassembled WGS sequence"/>
</dbReference>
<evidence type="ECO:0000256" key="2">
    <source>
        <dbReference type="ARBA" id="ARBA00022723"/>
    </source>
</evidence>
<keyword evidence="3 8" id="KW-0863">Zinc-finger</keyword>
<keyword evidence="5" id="KW-0805">Transcription regulation</keyword>
<dbReference type="GO" id="GO:0005634">
    <property type="term" value="C:nucleus"/>
    <property type="evidence" value="ECO:0007669"/>
    <property type="project" value="UniProtKB-SubCell"/>
</dbReference>
<feature type="compositionally biased region" description="Polar residues" evidence="9">
    <location>
        <begin position="119"/>
        <end position="130"/>
    </location>
</feature>
<dbReference type="PANTHER" id="PTHR46179:SF13">
    <property type="entry name" value="C2H2-TYPE DOMAIN-CONTAINING PROTEIN"/>
    <property type="match status" value="1"/>
</dbReference>
<evidence type="ECO:0000313" key="11">
    <source>
        <dbReference type="EMBL" id="CRK15257.1"/>
    </source>
</evidence>
<evidence type="ECO:0000256" key="9">
    <source>
        <dbReference type="SAM" id="MobiDB-lite"/>
    </source>
</evidence>
<dbReference type="PROSITE" id="PS00028">
    <property type="entry name" value="ZINC_FINGER_C2H2_1"/>
    <property type="match status" value="1"/>
</dbReference>
<name>A0A0G4KZQ6_VERLO</name>
<dbReference type="PROSITE" id="PS50157">
    <property type="entry name" value="ZINC_FINGER_C2H2_2"/>
    <property type="match status" value="1"/>
</dbReference>
<evidence type="ECO:0000256" key="8">
    <source>
        <dbReference type="PROSITE-ProRule" id="PRU00042"/>
    </source>
</evidence>
<dbReference type="GO" id="GO:0008270">
    <property type="term" value="F:zinc ion binding"/>
    <property type="evidence" value="ECO:0007669"/>
    <property type="project" value="UniProtKB-KW"/>
</dbReference>